<feature type="compositionally biased region" description="Low complexity" evidence="2">
    <location>
        <begin position="82"/>
        <end position="100"/>
    </location>
</feature>
<dbReference type="AlphaFoldDB" id="A0A804I7E3"/>
<dbReference type="Proteomes" id="UP000012960">
    <property type="component" value="Unplaced"/>
</dbReference>
<accession>A0A804I7E3</accession>
<keyword evidence="5" id="KW-1185">Reference proteome</keyword>
<feature type="region of interest" description="Disordered" evidence="2">
    <location>
        <begin position="81"/>
        <end position="113"/>
    </location>
</feature>
<feature type="domain" description="RING-type" evidence="3">
    <location>
        <begin position="296"/>
        <end position="355"/>
    </location>
</feature>
<evidence type="ECO:0000256" key="1">
    <source>
        <dbReference type="PROSITE-ProRule" id="PRU00175"/>
    </source>
</evidence>
<dbReference type="OMA" id="HWTPNDF"/>
<dbReference type="InParanoid" id="A0A804I7E3"/>
<keyword evidence="1" id="KW-0479">Metal-binding</keyword>
<reference evidence="4" key="1">
    <citation type="submission" date="2021-05" db="UniProtKB">
        <authorList>
            <consortium name="EnsemblPlants"/>
        </authorList>
    </citation>
    <scope>IDENTIFICATION</scope>
    <source>
        <strain evidence="4">subsp. malaccensis</strain>
    </source>
</reference>
<dbReference type="EnsemblPlants" id="Ma03_t01790.1">
    <property type="protein sequence ID" value="Ma03_p01790.1"/>
    <property type="gene ID" value="Ma03_g01790"/>
</dbReference>
<dbReference type="OrthoDB" id="416496at2759"/>
<evidence type="ECO:0000313" key="4">
    <source>
        <dbReference type="EnsemblPlants" id="Ma03_p01790.1"/>
    </source>
</evidence>
<dbReference type="GeneID" id="135584305"/>
<keyword evidence="1" id="KW-0863">Zinc-finger</keyword>
<dbReference type="FunCoup" id="A0A804I7E3">
    <property type="interactions" value="2599"/>
</dbReference>
<dbReference type="Gramene" id="Ma03_t01790.1">
    <property type="protein sequence ID" value="Ma03_p01790.1"/>
    <property type="gene ID" value="Ma03_g01790"/>
</dbReference>
<evidence type="ECO:0000259" key="3">
    <source>
        <dbReference type="PROSITE" id="PS50089"/>
    </source>
</evidence>
<evidence type="ECO:0000256" key="2">
    <source>
        <dbReference type="SAM" id="MobiDB-lite"/>
    </source>
</evidence>
<dbReference type="PANTHER" id="PTHR31150">
    <property type="entry name" value="EXPRESSED PROTEIN"/>
    <property type="match status" value="1"/>
</dbReference>
<proteinExistence type="predicted"/>
<dbReference type="InterPro" id="IPR001841">
    <property type="entry name" value="Znf_RING"/>
</dbReference>
<sequence length="466" mass="50758">LKEENFDSRGILKLIAKIGSLCCVAARPHGSSTTSREWSVGRNEPFWLTNSSISPPLSTRWDYRFHSEGLSFGSQGDGGVGRYVSSRSSNSKSSRSWGRGDSPGNHQFSASDGAISYISSPSDSFQNHQLTPAPTQGANVEEFVGDPASGPLISSLVEGTLGFSSFNGSISSRSDGSEYDPISKSHSSARRSFSNHRFFMSKPIHPVSFPDHITGIEEQNHTVGSTISSSSLHSDHRSTRPLPELHSLWFSEIGANLPRESVRWSSTGSVDFTGISEQLEPEVGYPYNAVPEVSKCGLCERLLSQRSPWGSRRIVRSGDMPVVSVLSCGHVYHAECLERVTPKTYKHDPPCPLCTKPDKNVPDQWAVCLARNRIPRLRSPRGEGPSSMWSCTQVGDCVEGALHTPNQSKMILSSRNRLKRQLSLKGNSAKERAENLKKSGLCPSNGFQGGIRVGQGTSWCSSSSDI</sequence>
<dbReference type="Gene3D" id="3.30.40.10">
    <property type="entry name" value="Zinc/RING finger domain, C3HC4 (zinc finger)"/>
    <property type="match status" value="1"/>
</dbReference>
<dbReference type="SMART" id="SM00184">
    <property type="entry name" value="RING"/>
    <property type="match status" value="1"/>
</dbReference>
<protein>
    <recommendedName>
        <fullName evidence="3">RING-type domain-containing protein</fullName>
    </recommendedName>
</protein>
<dbReference type="PROSITE" id="PS50089">
    <property type="entry name" value="ZF_RING_2"/>
    <property type="match status" value="1"/>
</dbReference>
<evidence type="ECO:0000313" key="5">
    <source>
        <dbReference type="Proteomes" id="UP000012960"/>
    </source>
</evidence>
<keyword evidence="1" id="KW-0862">Zinc</keyword>
<dbReference type="InterPro" id="IPR013083">
    <property type="entry name" value="Znf_RING/FYVE/PHD"/>
</dbReference>
<name>A0A804I7E3_MUSAM</name>
<organism evidence="4 5">
    <name type="scientific">Musa acuminata subsp. malaccensis</name>
    <name type="common">Wild banana</name>
    <name type="synonym">Musa malaccensis</name>
    <dbReference type="NCBI Taxonomy" id="214687"/>
    <lineage>
        <taxon>Eukaryota</taxon>
        <taxon>Viridiplantae</taxon>
        <taxon>Streptophyta</taxon>
        <taxon>Embryophyta</taxon>
        <taxon>Tracheophyta</taxon>
        <taxon>Spermatophyta</taxon>
        <taxon>Magnoliopsida</taxon>
        <taxon>Liliopsida</taxon>
        <taxon>Zingiberales</taxon>
        <taxon>Musaceae</taxon>
        <taxon>Musa</taxon>
    </lineage>
</organism>
<dbReference type="SUPFAM" id="SSF57850">
    <property type="entry name" value="RING/U-box"/>
    <property type="match status" value="1"/>
</dbReference>
<dbReference type="GO" id="GO:0008270">
    <property type="term" value="F:zinc ion binding"/>
    <property type="evidence" value="ECO:0007669"/>
    <property type="project" value="UniProtKB-KW"/>
</dbReference>
<dbReference type="PANTHER" id="PTHR31150:SF23">
    <property type="entry name" value="MANDELONITRILE LYASE-RELATED"/>
    <property type="match status" value="1"/>
</dbReference>